<evidence type="ECO:0000313" key="2">
    <source>
        <dbReference type="EMBL" id="OBS59917.1"/>
    </source>
</evidence>
<evidence type="ECO:0000313" key="3">
    <source>
        <dbReference type="Proteomes" id="UP000092124"/>
    </source>
</evidence>
<keyword evidence="3" id="KW-1185">Reference proteome</keyword>
<keyword evidence="1" id="KW-0732">Signal</keyword>
<dbReference type="Proteomes" id="UP000092124">
    <property type="component" value="Unassembled WGS sequence"/>
</dbReference>
<proteinExistence type="predicted"/>
<dbReference type="EMBL" id="LZPO01107936">
    <property type="protein sequence ID" value="OBS59917.1"/>
    <property type="molecule type" value="Genomic_DNA"/>
</dbReference>
<name>A0A1A6G3G0_NEOLE</name>
<evidence type="ECO:0000256" key="1">
    <source>
        <dbReference type="SAM" id="SignalP"/>
    </source>
</evidence>
<feature type="signal peptide" evidence="1">
    <location>
        <begin position="1"/>
        <end position="22"/>
    </location>
</feature>
<accession>A0A1A6G3G0</accession>
<gene>
    <name evidence="2" type="ORF">A6R68_08948</name>
</gene>
<comment type="caution">
    <text evidence="2">The sequence shown here is derived from an EMBL/GenBank/DDBJ whole genome shotgun (WGS) entry which is preliminary data.</text>
</comment>
<feature type="non-terminal residue" evidence="2">
    <location>
        <position position="94"/>
    </location>
</feature>
<dbReference type="AlphaFoldDB" id="A0A1A6G3G0"/>
<sequence>MSISTMYSILLVLTFWGELVEGPTLGPLRGGGTIRHRGARASGYELPYRTAHSLEVWFFKAKSERRPFTLCRSGESKIYMRKDGKQYTISDGDK</sequence>
<protein>
    <recommendedName>
        <fullName evidence="4">Secreted protein</fullName>
    </recommendedName>
</protein>
<reference evidence="2 3" key="1">
    <citation type="submission" date="2016-06" db="EMBL/GenBank/DDBJ databases">
        <title>The Draft Genome Sequence and Annotation of the Desert Woodrat Neotoma lepida.</title>
        <authorList>
            <person name="Campbell M."/>
            <person name="Oakeson K.F."/>
            <person name="Yandell M."/>
            <person name="Halpert J.R."/>
            <person name="Dearing D."/>
        </authorList>
    </citation>
    <scope>NUCLEOTIDE SEQUENCE [LARGE SCALE GENOMIC DNA]</scope>
    <source>
        <strain evidence="2">417</strain>
        <tissue evidence="2">Liver</tissue>
    </source>
</reference>
<evidence type="ECO:0008006" key="4">
    <source>
        <dbReference type="Google" id="ProtNLM"/>
    </source>
</evidence>
<feature type="chain" id="PRO_5008345268" description="Secreted protein" evidence="1">
    <location>
        <begin position="23"/>
        <end position="94"/>
    </location>
</feature>
<organism evidence="2 3">
    <name type="scientific">Neotoma lepida</name>
    <name type="common">Desert woodrat</name>
    <dbReference type="NCBI Taxonomy" id="56216"/>
    <lineage>
        <taxon>Eukaryota</taxon>
        <taxon>Metazoa</taxon>
        <taxon>Chordata</taxon>
        <taxon>Craniata</taxon>
        <taxon>Vertebrata</taxon>
        <taxon>Euteleostomi</taxon>
        <taxon>Mammalia</taxon>
        <taxon>Eutheria</taxon>
        <taxon>Euarchontoglires</taxon>
        <taxon>Glires</taxon>
        <taxon>Rodentia</taxon>
        <taxon>Myomorpha</taxon>
        <taxon>Muroidea</taxon>
        <taxon>Cricetidae</taxon>
        <taxon>Neotominae</taxon>
        <taxon>Neotoma</taxon>
    </lineage>
</organism>